<proteinExistence type="predicted"/>
<evidence type="ECO:0000313" key="3">
    <source>
        <dbReference type="Proteomes" id="UP000436088"/>
    </source>
</evidence>
<dbReference type="InterPro" id="IPR044730">
    <property type="entry name" value="RNase_H-like_dom_plant"/>
</dbReference>
<dbReference type="PANTHER" id="PTHR47723:SF19">
    <property type="entry name" value="POLYNUCLEOTIDYL TRANSFERASE, RIBONUCLEASE H-LIKE SUPERFAMILY PROTEIN"/>
    <property type="match status" value="1"/>
</dbReference>
<comment type="caution">
    <text evidence="2">The sequence shown here is derived from an EMBL/GenBank/DDBJ whole genome shotgun (WGS) entry which is preliminary data.</text>
</comment>
<dbReference type="GO" id="GO:0004523">
    <property type="term" value="F:RNA-DNA hybrid ribonuclease activity"/>
    <property type="evidence" value="ECO:0007669"/>
    <property type="project" value="InterPro"/>
</dbReference>
<dbReference type="SUPFAM" id="SSF53098">
    <property type="entry name" value="Ribonuclease H-like"/>
    <property type="match status" value="1"/>
</dbReference>
<protein>
    <recommendedName>
        <fullName evidence="1">RNase H type-1 domain-containing protein</fullName>
    </recommendedName>
</protein>
<accession>A0A6A3D144</accession>
<dbReference type="InterPro" id="IPR012337">
    <property type="entry name" value="RNaseH-like_sf"/>
</dbReference>
<dbReference type="InterPro" id="IPR002156">
    <property type="entry name" value="RNaseH_domain"/>
</dbReference>
<dbReference type="CDD" id="cd06222">
    <property type="entry name" value="RNase_H_like"/>
    <property type="match status" value="1"/>
</dbReference>
<dbReference type="PANTHER" id="PTHR47723">
    <property type="entry name" value="OS05G0353850 PROTEIN"/>
    <property type="match status" value="1"/>
</dbReference>
<evidence type="ECO:0000259" key="1">
    <source>
        <dbReference type="Pfam" id="PF13456"/>
    </source>
</evidence>
<sequence>MVALLQASISESSQAVDNVGDVGRGCELEVELTDQSADVPYLSSASSLVTMLLVKKINPLLKMFVIMPIYIDHGDLLLQSLRLKNDLVTNEVPASNYRSNYRVDSRWCKPSSSWLKVNADGAVGGTLKMAAVWGVLRDDQGRWIFGFARSLGICSVLMAELLAIHDSLVHAWNLGFGKIQLETDCAKAVELLKENNRVDDSCAVVSLIHKLLQRDWLVKTSHVHREAL</sequence>
<name>A0A6A3D144_HIBSY</name>
<dbReference type="AlphaFoldDB" id="A0A6A3D144"/>
<dbReference type="InterPro" id="IPR036397">
    <property type="entry name" value="RNaseH_sf"/>
</dbReference>
<gene>
    <name evidence="2" type="ORF">F3Y22_tig00000405pilonHSYRG00010</name>
</gene>
<dbReference type="GO" id="GO:0003676">
    <property type="term" value="F:nucleic acid binding"/>
    <property type="evidence" value="ECO:0007669"/>
    <property type="project" value="InterPro"/>
</dbReference>
<reference evidence="2" key="1">
    <citation type="submission" date="2019-09" db="EMBL/GenBank/DDBJ databases">
        <title>Draft genome information of white flower Hibiscus syriacus.</title>
        <authorList>
            <person name="Kim Y.-M."/>
        </authorList>
    </citation>
    <scope>NUCLEOTIDE SEQUENCE [LARGE SCALE GENOMIC DNA]</scope>
    <source>
        <strain evidence="2">YM2019G1</strain>
    </source>
</reference>
<dbReference type="InterPro" id="IPR053151">
    <property type="entry name" value="RNase_H-like"/>
</dbReference>
<dbReference type="EMBL" id="VEPZ02000035">
    <property type="protein sequence ID" value="KAE8735166.1"/>
    <property type="molecule type" value="Genomic_DNA"/>
</dbReference>
<feature type="domain" description="RNase H type-1" evidence="1">
    <location>
        <begin position="118"/>
        <end position="227"/>
    </location>
</feature>
<keyword evidence="3" id="KW-1185">Reference proteome</keyword>
<dbReference type="Proteomes" id="UP000436088">
    <property type="component" value="Unassembled WGS sequence"/>
</dbReference>
<evidence type="ECO:0000313" key="2">
    <source>
        <dbReference type="EMBL" id="KAE8735166.1"/>
    </source>
</evidence>
<dbReference type="Gene3D" id="3.30.420.10">
    <property type="entry name" value="Ribonuclease H-like superfamily/Ribonuclease H"/>
    <property type="match status" value="1"/>
</dbReference>
<organism evidence="2 3">
    <name type="scientific">Hibiscus syriacus</name>
    <name type="common">Rose of Sharon</name>
    <dbReference type="NCBI Taxonomy" id="106335"/>
    <lineage>
        <taxon>Eukaryota</taxon>
        <taxon>Viridiplantae</taxon>
        <taxon>Streptophyta</taxon>
        <taxon>Embryophyta</taxon>
        <taxon>Tracheophyta</taxon>
        <taxon>Spermatophyta</taxon>
        <taxon>Magnoliopsida</taxon>
        <taxon>eudicotyledons</taxon>
        <taxon>Gunneridae</taxon>
        <taxon>Pentapetalae</taxon>
        <taxon>rosids</taxon>
        <taxon>malvids</taxon>
        <taxon>Malvales</taxon>
        <taxon>Malvaceae</taxon>
        <taxon>Malvoideae</taxon>
        <taxon>Hibiscus</taxon>
    </lineage>
</organism>
<dbReference type="Pfam" id="PF13456">
    <property type="entry name" value="RVT_3"/>
    <property type="match status" value="1"/>
</dbReference>